<feature type="region of interest" description="Disordered" evidence="1">
    <location>
        <begin position="152"/>
        <end position="171"/>
    </location>
</feature>
<reference evidence="2" key="1">
    <citation type="submission" date="2007-07" db="EMBL/GenBank/DDBJ databases">
        <title>PCAP assembly of the Caenorhabditis remanei genome.</title>
        <authorList>
            <consortium name="The Caenorhabditis remanei Sequencing Consortium"/>
            <person name="Wilson R.K."/>
        </authorList>
    </citation>
    <scope>NUCLEOTIDE SEQUENCE [LARGE SCALE GENOMIC DNA]</scope>
    <source>
        <strain evidence="2">PB4641</strain>
    </source>
</reference>
<evidence type="ECO:0000313" key="3">
    <source>
        <dbReference type="Proteomes" id="UP000008281"/>
    </source>
</evidence>
<dbReference type="AlphaFoldDB" id="E3MNM2"/>
<dbReference type="Pfam" id="PF06918">
    <property type="entry name" value="DUF1280"/>
    <property type="match status" value="1"/>
</dbReference>
<dbReference type="OrthoDB" id="10458565at2759"/>
<organism evidence="3">
    <name type="scientific">Caenorhabditis remanei</name>
    <name type="common">Caenorhabditis vulgaris</name>
    <dbReference type="NCBI Taxonomy" id="31234"/>
    <lineage>
        <taxon>Eukaryota</taxon>
        <taxon>Metazoa</taxon>
        <taxon>Ecdysozoa</taxon>
        <taxon>Nematoda</taxon>
        <taxon>Chromadorea</taxon>
        <taxon>Rhabditida</taxon>
        <taxon>Rhabditina</taxon>
        <taxon>Rhabditomorpha</taxon>
        <taxon>Rhabditoidea</taxon>
        <taxon>Rhabditidae</taxon>
        <taxon>Peloderinae</taxon>
        <taxon>Caenorhabditis</taxon>
    </lineage>
</organism>
<sequence>MTGVKKCRKVFTARLVDARSKLKNVRVKNREVDNYIEEKDMREEVGKLLIANRNLEEKVLNLSTDNSKLKISLNEANEEVSKLNVSLNKSIEEKNEIKFNLSANVHKLEKQFKNSVNDGLSITQFLYQVREQLKMTEKERSRLEENNVKLGKEVSSLSDSKPPPSKIRRIYNDKNSKTNKSHYCSQALERIQELVGADSLDGFLTYFIHFIANSDKFSFSLKLTEEQTAHCKLRFQWSDGFMKDFKSMCQQILGFDVLASRVSTENVLKKIDPTQHYKVEMVEMEKKSSQNKLLLLTSKKSLEERFERLAASQRLLPGDLVVGIGGDKGGDTTKVCLVIQNVDNPNNPQGILLLGWYYGHDNHQSLEKYMSEIFKQFNALEYVEFDVPPYGKQRRKLFKKAMGDCLFITAMLNLPGPSSLNPCFICDYKFTNHGSEKALVGTSPFEKSFEVRTIESIQAKGHPLLLLNPEDIGIPPIHTIHGVAQKYVLDPLFALANRLDAPGKDLPRSLSEQKSYFKDLILREETSLARCYDVKNGISQCELLISTYENLQKPSAKIKKNASKCSSAACVPHLIKNKKLFDSKAYFHCSSCNGFFHYHCINVVTDDEKLLLVNGLGSRKCTSCELGHPATLADHIRILAGAKTSLTQVSDSEELEYCALNVERKEIEAQMKESKGFYRRKLEKVLRKLGCDHRIWYQEMTGNQIRTLLREKNIKTIVDVFPYSLEIMWISEIMGELAFLMTLSNNADKSDFLIDEIEKSIKRLTIVLKELHKETGVTLKLHLLTAHLVPHLRKHRSWGRISEQGIESLHALINKLNRRFAPVRNPQQKCMLILKHLMNQNVIFDSVEDWNSRK</sequence>
<evidence type="ECO:0000313" key="2">
    <source>
        <dbReference type="EMBL" id="EFP06164.1"/>
    </source>
</evidence>
<dbReference type="Proteomes" id="UP000008281">
    <property type="component" value="Unassembled WGS sequence"/>
</dbReference>
<dbReference type="InParanoid" id="E3MNM2"/>
<protein>
    <recommendedName>
        <fullName evidence="4">Zinc finger PHD-type domain-containing protein</fullName>
    </recommendedName>
</protein>
<dbReference type="OMA" id="EIMWISE"/>
<dbReference type="PANTHER" id="PTHR31424">
    <property type="entry name" value="PROTEIN CBG23806"/>
    <property type="match status" value="1"/>
</dbReference>
<keyword evidence="3" id="KW-1185">Reference proteome</keyword>
<name>E3MNM2_CAERE</name>
<dbReference type="HOGENOM" id="CLU_015719_2_0_1"/>
<accession>E3MNM2</accession>
<dbReference type="EMBL" id="DS268460">
    <property type="protein sequence ID" value="EFP06164.1"/>
    <property type="molecule type" value="Genomic_DNA"/>
</dbReference>
<proteinExistence type="predicted"/>
<evidence type="ECO:0000256" key="1">
    <source>
        <dbReference type="SAM" id="MobiDB-lite"/>
    </source>
</evidence>
<dbReference type="eggNOG" id="ENOG502TFZ2">
    <property type="taxonomic scope" value="Eukaryota"/>
</dbReference>
<dbReference type="PANTHER" id="PTHR31424:SF3">
    <property type="entry name" value="RING-TYPE DOMAIN-CONTAINING PROTEIN"/>
    <property type="match status" value="1"/>
</dbReference>
<dbReference type="InterPro" id="IPR009689">
    <property type="entry name" value="DUF1280"/>
</dbReference>
<evidence type="ECO:0008006" key="4">
    <source>
        <dbReference type="Google" id="ProtNLM"/>
    </source>
</evidence>
<gene>
    <name evidence="2" type="ORF">CRE_05840</name>
</gene>